<proteinExistence type="predicted"/>
<reference evidence="3" key="3">
    <citation type="submission" date="2025-08" db="UniProtKB">
        <authorList>
            <consortium name="Ensembl"/>
        </authorList>
    </citation>
    <scope>IDENTIFICATION</scope>
</reference>
<dbReference type="InterPro" id="IPR051261">
    <property type="entry name" value="NLR"/>
</dbReference>
<dbReference type="InterPro" id="IPR001611">
    <property type="entry name" value="Leu-rich_rpt"/>
</dbReference>
<reference evidence="4" key="1">
    <citation type="submission" date="2013-03" db="EMBL/GenBank/DDBJ databases">
        <authorList>
            <person name="Jeffery W."/>
            <person name="Warren W."/>
            <person name="Wilson R.K."/>
        </authorList>
    </citation>
    <scope>NUCLEOTIDE SEQUENCE</scope>
    <source>
        <strain evidence="4">female</strain>
    </source>
</reference>
<accession>W5LIP1</accession>
<dbReference type="Gene3D" id="3.80.10.10">
    <property type="entry name" value="Ribonuclease Inhibitor"/>
    <property type="match status" value="6"/>
</dbReference>
<dbReference type="SMART" id="SM00367">
    <property type="entry name" value="LRR_CC"/>
    <property type="match status" value="6"/>
</dbReference>
<sequence length="882" mass="96872">MNDLSALLQDLHCRPKKIKLNNCSIKWKGCAALASALCLNTSHLIELDLSENNLENSGVEQFCNLLRNSNCKLEKLELSKCSITGEGYAALASALKSNPSSNLKELDLRENSPGEQGVKLLTELTEDSENKLKMLRLLKSTAAEEACSFVTEVLKQNPLLLRELDLSGKIQGDSGMKKLSALLEDSHCRPSTIRLNRCTITAEGCASLASALCLNHLHLKYLYLSENKIGHHGVLKLCPLLTCSNLQILDLSFCSVTEDGYTSLAKALKSSHLTDLDLRGNDPGESGVKALTVLLDDRDCKLKVLKLLVTPAAEEAFAFLTKALNTNPLLLKELDLTGKIQGDAELKKWHYLLEDSHCKIKELRLNKCNLATESCETIASILNFDSNNVRKIDLSDNDLQDSGLQYLAAGLKRSKCKLETLKLNSCLMMESCSTLAEVLDIKDSLLRELDLSNNELQDNGMVQLSAGLKKSTIEVIRLNNCSITDVGCDAVASALHSNFSLKELDLDKNKIGQSGVQKLSDLLKNSNCALEKLKLSYNNIKQEGYTSLAAALQSNSSSKLKELDLCGNDPGDKGVQELFNLQRNSKHNLTLRLLKSAAAETAFAHLTKLLQANPLLLEELDLSGKIQEDSVMNQLSALLEDLHCRPKKLNLKNSRLTKRGCAALTSALCKNPSHLRELDLSGSETEKSAMEELCCVLKKKQFKLHQLKLSKCSISEKDCAVLASALNSNPLHLIEMDLSENKLGDAGVKRLSELLHNSNCTLKKLNLSFCHISEEGYADLISALQSNPTSHLRELDLRGNNPGEKGMKHLNDLQKDKNCKLTLRLLSSPAAEEAFASLSKLLGTNPLLLRELDLSGKIQGDSAVKQLSDLMKDSHCILTKLR</sequence>
<dbReference type="InterPro" id="IPR032675">
    <property type="entry name" value="LRR_dom_sf"/>
</dbReference>
<evidence type="ECO:0000313" key="4">
    <source>
        <dbReference type="Proteomes" id="UP000018467"/>
    </source>
</evidence>
<dbReference type="eggNOG" id="KOG4308">
    <property type="taxonomic scope" value="Eukaryota"/>
</dbReference>
<reference evidence="3" key="4">
    <citation type="submission" date="2025-09" db="UniProtKB">
        <authorList>
            <consortium name="Ensembl"/>
        </authorList>
    </citation>
    <scope>IDENTIFICATION</scope>
</reference>
<dbReference type="SMART" id="SM00368">
    <property type="entry name" value="LRR_RI"/>
    <property type="match status" value="24"/>
</dbReference>
<dbReference type="Pfam" id="PF13516">
    <property type="entry name" value="LRR_6"/>
    <property type="match status" value="11"/>
</dbReference>
<dbReference type="Proteomes" id="UP000018467">
    <property type="component" value="Unassembled WGS sequence"/>
</dbReference>
<dbReference type="HOGENOM" id="CLU_231470_0_0_1"/>
<dbReference type="AlphaFoldDB" id="W5LIP1"/>
<evidence type="ECO:0000256" key="2">
    <source>
        <dbReference type="ARBA" id="ARBA00022737"/>
    </source>
</evidence>
<dbReference type="Ensembl" id="ENSAMXT00000019703.2">
    <property type="protein sequence ID" value="ENSAMXP00000019703.2"/>
    <property type="gene ID" value="ENSAMXG00000019129.2"/>
</dbReference>
<name>W5LIP1_ASTMX</name>
<dbReference type="InParanoid" id="W5LIP1"/>
<keyword evidence="4" id="KW-1185">Reference proteome</keyword>
<keyword evidence="1" id="KW-0433">Leucine-rich repeat</keyword>
<dbReference type="PANTHER" id="PTHR24106">
    <property type="entry name" value="NACHT, LRR AND CARD DOMAINS-CONTAINING"/>
    <property type="match status" value="1"/>
</dbReference>
<dbReference type="GeneTree" id="ENSGT01150000286911"/>
<protein>
    <submittedName>
        <fullName evidence="3">Uncharacterized protein</fullName>
    </submittedName>
</protein>
<dbReference type="SUPFAM" id="SSF52047">
    <property type="entry name" value="RNI-like"/>
    <property type="match status" value="3"/>
</dbReference>
<keyword evidence="2" id="KW-0677">Repeat</keyword>
<organism evidence="3 4">
    <name type="scientific">Astyanax mexicanus</name>
    <name type="common">Blind cave fish</name>
    <name type="synonym">Astyanax fasciatus mexicanus</name>
    <dbReference type="NCBI Taxonomy" id="7994"/>
    <lineage>
        <taxon>Eukaryota</taxon>
        <taxon>Metazoa</taxon>
        <taxon>Chordata</taxon>
        <taxon>Craniata</taxon>
        <taxon>Vertebrata</taxon>
        <taxon>Euteleostomi</taxon>
        <taxon>Actinopterygii</taxon>
        <taxon>Neopterygii</taxon>
        <taxon>Teleostei</taxon>
        <taxon>Ostariophysi</taxon>
        <taxon>Characiformes</taxon>
        <taxon>Characoidei</taxon>
        <taxon>Acestrorhamphidae</taxon>
        <taxon>Acestrorhamphinae</taxon>
        <taxon>Astyanax</taxon>
    </lineage>
</organism>
<dbReference type="Bgee" id="ENSAMXG00000019129">
    <property type="expression patterns" value="Expressed in intestine and 14 other cell types or tissues"/>
</dbReference>
<evidence type="ECO:0000256" key="1">
    <source>
        <dbReference type="ARBA" id="ARBA00022614"/>
    </source>
</evidence>
<dbReference type="InterPro" id="IPR006553">
    <property type="entry name" value="Leu-rich_rpt_Cys-con_subtyp"/>
</dbReference>
<reference evidence="4" key="2">
    <citation type="journal article" date="2014" name="Nat. Commun.">
        <title>The cavefish genome reveals candidate genes for eye loss.</title>
        <authorList>
            <person name="McGaugh S.E."/>
            <person name="Gross J.B."/>
            <person name="Aken B."/>
            <person name="Blin M."/>
            <person name="Borowsky R."/>
            <person name="Chalopin D."/>
            <person name="Hinaux H."/>
            <person name="Jeffery W.R."/>
            <person name="Keene A."/>
            <person name="Ma L."/>
            <person name="Minx P."/>
            <person name="Murphy D."/>
            <person name="O'Quin K.E."/>
            <person name="Retaux S."/>
            <person name="Rohner N."/>
            <person name="Searle S.M."/>
            <person name="Stahl B.A."/>
            <person name="Tabin C."/>
            <person name="Volff J.N."/>
            <person name="Yoshizawa M."/>
            <person name="Warren W.C."/>
        </authorList>
    </citation>
    <scope>NUCLEOTIDE SEQUENCE [LARGE SCALE GENOMIC DNA]</scope>
    <source>
        <strain evidence="4">female</strain>
    </source>
</reference>
<evidence type="ECO:0000313" key="3">
    <source>
        <dbReference type="Ensembl" id="ENSAMXP00000019703.2"/>
    </source>
</evidence>